<evidence type="ECO:0000313" key="2">
    <source>
        <dbReference type="Proteomes" id="UP000323274"/>
    </source>
</evidence>
<dbReference type="RefSeq" id="WP_004909287.1">
    <property type="nucleotide sequence ID" value="NZ_BJJW01000015.1"/>
</dbReference>
<dbReference type="InterPro" id="IPR036610">
    <property type="entry name" value="PEBP-like_sf"/>
</dbReference>
<dbReference type="EMBL" id="BJJW01000015">
    <property type="protein sequence ID" value="GDZ84547.1"/>
    <property type="molecule type" value="Genomic_DNA"/>
</dbReference>
<gene>
    <name evidence="1" type="ORF">LCIT_17890</name>
</gene>
<sequence>MKIDVPRDHGLIPDKYAKFAPKDQRTADMPTTNFPIHVTDLPTGTQSLAVSLIDYDAIPVGGFPWIHWLAANIPVGNIPENLRESGLAISGTNSTWHFVQKANQPANPDINQAYIGPMPPDKTHDYTLTVFALDTLLDLENGFFLNDFKRHSQGHILKAVTLALPARA</sequence>
<organism evidence="1 2">
    <name type="scientific">Leuconostoc citreum</name>
    <dbReference type="NCBI Taxonomy" id="33964"/>
    <lineage>
        <taxon>Bacteria</taxon>
        <taxon>Bacillati</taxon>
        <taxon>Bacillota</taxon>
        <taxon>Bacilli</taxon>
        <taxon>Lactobacillales</taxon>
        <taxon>Lactobacillaceae</taxon>
        <taxon>Leuconostoc</taxon>
    </lineage>
</organism>
<dbReference type="AlphaFoldDB" id="A0A5A5U0R4"/>
<comment type="caution">
    <text evidence="1">The sequence shown here is derived from an EMBL/GenBank/DDBJ whole genome shotgun (WGS) entry which is preliminary data.</text>
</comment>
<dbReference type="Proteomes" id="UP000323274">
    <property type="component" value="Unassembled WGS sequence"/>
</dbReference>
<dbReference type="NCBIfam" id="TIGR00481">
    <property type="entry name" value="YbhB/YbcL family Raf kinase inhibitor-like protein"/>
    <property type="match status" value="1"/>
</dbReference>
<name>A0A5A5U0R4_LEUCI</name>
<protein>
    <submittedName>
        <fullName evidence="1">Uncharacterized protein</fullName>
    </submittedName>
</protein>
<dbReference type="Gene3D" id="3.90.280.10">
    <property type="entry name" value="PEBP-like"/>
    <property type="match status" value="1"/>
</dbReference>
<reference evidence="1 2" key="1">
    <citation type="submission" date="2019-04" db="EMBL/GenBank/DDBJ databases">
        <title>A pseudo-fructophilic Leuconostoc citreum strain F192-5 isolated from peel of satsuma mandarin: the first report for isolation and characterization of strain-dependent fructophilic-like characteristics.</title>
        <authorList>
            <person name="Maeno S."/>
            <person name="Tanizawa Y."/>
            <person name="Kajikawa A."/>
            <person name="Kanesaki Y."/>
            <person name="Kubota E."/>
            <person name="Arita M."/>
            <person name="Leon D."/>
            <person name="Endo A."/>
        </authorList>
    </citation>
    <scope>NUCLEOTIDE SEQUENCE [LARGE SCALE GENOMIC DNA]</scope>
    <source>
        <strain evidence="1 2">F192-5</strain>
    </source>
</reference>
<proteinExistence type="predicted"/>
<evidence type="ECO:0000313" key="1">
    <source>
        <dbReference type="EMBL" id="GDZ84547.1"/>
    </source>
</evidence>
<dbReference type="Pfam" id="PF01161">
    <property type="entry name" value="PBP"/>
    <property type="match status" value="1"/>
</dbReference>
<dbReference type="CDD" id="cd00865">
    <property type="entry name" value="PEBP_bact_arch"/>
    <property type="match status" value="1"/>
</dbReference>
<dbReference type="GeneID" id="61103145"/>
<dbReference type="OMA" id="FEVMIQT"/>
<dbReference type="InterPro" id="IPR005247">
    <property type="entry name" value="YbhB_YbcL/LppC-like"/>
</dbReference>
<dbReference type="InterPro" id="IPR008914">
    <property type="entry name" value="PEBP"/>
</dbReference>
<dbReference type="SUPFAM" id="SSF49777">
    <property type="entry name" value="PEBP-like"/>
    <property type="match status" value="1"/>
</dbReference>
<accession>A0A5A5U0R4</accession>